<dbReference type="InterPro" id="IPR040523">
    <property type="entry name" value="AsnC_trans_reg2"/>
</dbReference>
<evidence type="ECO:0000256" key="5">
    <source>
        <dbReference type="ARBA" id="ARBA00023444"/>
    </source>
</evidence>
<evidence type="ECO:0000256" key="8">
    <source>
        <dbReference type="ARBA" id="ARBA00048470"/>
    </source>
</evidence>
<dbReference type="GO" id="GO:0043565">
    <property type="term" value="F:sequence-specific DNA binding"/>
    <property type="evidence" value="ECO:0007669"/>
    <property type="project" value="InterPro"/>
</dbReference>
<dbReference type="RefSeq" id="WP_350342939.1">
    <property type="nucleotide sequence ID" value="NZ_CP158367.1"/>
</dbReference>
<comment type="similarity">
    <text evidence="6">Belongs to the Ahb/Nir family.</text>
</comment>
<comment type="pathway">
    <text evidence="5">Porphyrin-containing compound metabolism.</text>
</comment>
<keyword evidence="1" id="KW-0805">Transcription regulation</keyword>
<sequence length="152" mass="17739">MDYKDKAILNIIQHNFPINNRPYLEIAAKLDLTEEEVLSRIGRLKNKGLIRRIGAIFDSKKLGYKSTLCALKTDNEHVEKVSNFVNSYPGVTHNYLRDHHFNIWFTLISSSDEEMERILIEIEKAPDVIDLINLPAKKLFKLNVNFQIKERE</sequence>
<dbReference type="PANTHER" id="PTHR43413:SF1">
    <property type="entry name" value="SIROHEME DECARBOXYLASE NIRL SUBUNIT"/>
    <property type="match status" value="1"/>
</dbReference>
<dbReference type="Gene3D" id="3.30.70.3460">
    <property type="match status" value="1"/>
</dbReference>
<dbReference type="Gene3D" id="1.10.10.10">
    <property type="entry name" value="Winged helix-like DNA-binding domain superfamily/Winged helix DNA-binding domain"/>
    <property type="match status" value="1"/>
</dbReference>
<dbReference type="GO" id="GO:0016829">
    <property type="term" value="F:lyase activity"/>
    <property type="evidence" value="ECO:0007669"/>
    <property type="project" value="UniProtKB-KW"/>
</dbReference>
<feature type="domain" description="HTH asnC-type" evidence="9">
    <location>
        <begin position="1"/>
        <end position="65"/>
    </location>
</feature>
<name>A0AAU7VJH3_9FIRM</name>
<evidence type="ECO:0000256" key="2">
    <source>
        <dbReference type="ARBA" id="ARBA00023125"/>
    </source>
</evidence>
<dbReference type="InterPro" id="IPR000485">
    <property type="entry name" value="AsnC-type_HTH_dom"/>
</dbReference>
<dbReference type="EMBL" id="CP158367">
    <property type="protein sequence ID" value="XBX74181.1"/>
    <property type="molecule type" value="Genomic_DNA"/>
</dbReference>
<dbReference type="InterPro" id="IPR050684">
    <property type="entry name" value="HTH-Siroheme_Decarb"/>
</dbReference>
<dbReference type="PROSITE" id="PS50956">
    <property type="entry name" value="HTH_ASNC_2"/>
    <property type="match status" value="1"/>
</dbReference>
<dbReference type="SUPFAM" id="SSF46785">
    <property type="entry name" value="Winged helix' DNA-binding domain"/>
    <property type="match status" value="1"/>
</dbReference>
<evidence type="ECO:0000313" key="10">
    <source>
        <dbReference type="EMBL" id="XBX74181.1"/>
    </source>
</evidence>
<dbReference type="EC" id="4.1.1.111" evidence="7"/>
<dbReference type="SMART" id="SM00344">
    <property type="entry name" value="HTH_ASNC"/>
    <property type="match status" value="1"/>
</dbReference>
<dbReference type="Pfam" id="PF22451">
    <property type="entry name" value="NirdL-like_HTH"/>
    <property type="match status" value="1"/>
</dbReference>
<comment type="catalytic activity">
    <reaction evidence="8">
        <text>siroheme + 2 H(+) = 12,18-didecarboxysiroheme + 2 CO2</text>
        <dbReference type="Rhea" id="RHEA:19093"/>
        <dbReference type="ChEBI" id="CHEBI:15378"/>
        <dbReference type="ChEBI" id="CHEBI:16526"/>
        <dbReference type="ChEBI" id="CHEBI:60052"/>
        <dbReference type="ChEBI" id="CHEBI:140497"/>
        <dbReference type="EC" id="4.1.1.111"/>
    </reaction>
</comment>
<gene>
    <name evidence="10" type="ORF">PRVXT_002208</name>
</gene>
<accession>A0AAU7VJH3</accession>
<dbReference type="AlphaFoldDB" id="A0AAU7VJH3"/>
<dbReference type="Pfam" id="PF17805">
    <property type="entry name" value="AsnC_trans_reg2"/>
    <property type="match status" value="1"/>
</dbReference>
<proteinExistence type="inferred from homology"/>
<keyword evidence="3" id="KW-0804">Transcription</keyword>
<protein>
    <recommendedName>
        <fullName evidence="7">siroheme decarboxylase</fullName>
        <ecNumber evidence="7">4.1.1.111</ecNumber>
    </recommendedName>
</protein>
<keyword evidence="4" id="KW-0456">Lyase</keyword>
<keyword evidence="2" id="KW-0238">DNA-binding</keyword>
<evidence type="ECO:0000256" key="3">
    <source>
        <dbReference type="ARBA" id="ARBA00023163"/>
    </source>
</evidence>
<evidence type="ECO:0000256" key="1">
    <source>
        <dbReference type="ARBA" id="ARBA00023015"/>
    </source>
</evidence>
<dbReference type="InterPro" id="IPR053953">
    <property type="entry name" value="NirdL-like_HTH"/>
</dbReference>
<evidence type="ECO:0000256" key="4">
    <source>
        <dbReference type="ARBA" id="ARBA00023239"/>
    </source>
</evidence>
<reference evidence="10" key="1">
    <citation type="journal article" date="2013" name="Extremophiles">
        <title>Proteinivorax tanatarense gen. nov., sp. nov., an anaerobic, haloalkaliphilic, proteolytic bacterium isolated from a decaying algal bloom, and proposal of Proteinivoraceae fam. nov.</title>
        <authorList>
            <person name="Kevbrin V."/>
            <person name="Boltyanskaya Y."/>
            <person name="Zhilina T."/>
            <person name="Kolganova T."/>
            <person name="Lavrentjeva E."/>
            <person name="Kuznetsov B."/>
        </authorList>
    </citation>
    <scope>NUCLEOTIDE SEQUENCE</scope>
    <source>
        <strain evidence="10">Z-910T</strain>
    </source>
</reference>
<evidence type="ECO:0000256" key="6">
    <source>
        <dbReference type="ARBA" id="ARBA00023457"/>
    </source>
</evidence>
<evidence type="ECO:0000256" key="7">
    <source>
        <dbReference type="ARBA" id="ARBA00023471"/>
    </source>
</evidence>
<reference evidence="10" key="2">
    <citation type="submission" date="2024-06" db="EMBL/GenBank/DDBJ databases">
        <authorList>
            <person name="Petrova K.O."/>
            <person name="Toshchakov S.V."/>
            <person name="Boltjanskaja Y.V."/>
            <person name="Kevbrin V."/>
        </authorList>
    </citation>
    <scope>NUCLEOTIDE SEQUENCE</scope>
    <source>
        <strain evidence="10">Z-910T</strain>
    </source>
</reference>
<dbReference type="InterPro" id="IPR019888">
    <property type="entry name" value="Tscrpt_reg_AsnC-like"/>
</dbReference>
<organism evidence="10">
    <name type="scientific">Proteinivorax tanatarense</name>
    <dbReference type="NCBI Taxonomy" id="1260629"/>
    <lineage>
        <taxon>Bacteria</taxon>
        <taxon>Bacillati</taxon>
        <taxon>Bacillota</taxon>
        <taxon>Clostridia</taxon>
        <taxon>Eubacteriales</taxon>
        <taxon>Proteinivoracaceae</taxon>
        <taxon>Proteinivorax</taxon>
    </lineage>
</organism>
<dbReference type="InterPro" id="IPR036388">
    <property type="entry name" value="WH-like_DNA-bd_sf"/>
</dbReference>
<dbReference type="PANTHER" id="PTHR43413">
    <property type="entry name" value="TRANSCRIPTIONAL REGULATOR, ASNC FAMILY"/>
    <property type="match status" value="1"/>
</dbReference>
<dbReference type="InterPro" id="IPR036390">
    <property type="entry name" value="WH_DNA-bd_sf"/>
</dbReference>
<evidence type="ECO:0000259" key="9">
    <source>
        <dbReference type="PROSITE" id="PS50956"/>
    </source>
</evidence>